<feature type="transmembrane region" description="Helical" evidence="1">
    <location>
        <begin position="6"/>
        <end position="27"/>
    </location>
</feature>
<proteinExistence type="predicted"/>
<reference evidence="2" key="1">
    <citation type="submission" date="2019-12" db="EMBL/GenBank/DDBJ databases">
        <title>An insight into the sialome of adult female Ixodes ricinus ticks feeding for 6 days.</title>
        <authorList>
            <person name="Perner J."/>
            <person name="Ribeiro J.M.C."/>
        </authorList>
    </citation>
    <scope>NUCLEOTIDE SEQUENCE</scope>
    <source>
        <strain evidence="2">Semi-engorged</strain>
        <tissue evidence="2">Salivary glands</tissue>
    </source>
</reference>
<organism evidence="2">
    <name type="scientific">Ixodes ricinus</name>
    <name type="common">Common tick</name>
    <name type="synonym">Acarus ricinus</name>
    <dbReference type="NCBI Taxonomy" id="34613"/>
    <lineage>
        <taxon>Eukaryota</taxon>
        <taxon>Metazoa</taxon>
        <taxon>Ecdysozoa</taxon>
        <taxon>Arthropoda</taxon>
        <taxon>Chelicerata</taxon>
        <taxon>Arachnida</taxon>
        <taxon>Acari</taxon>
        <taxon>Parasitiformes</taxon>
        <taxon>Ixodida</taxon>
        <taxon>Ixodoidea</taxon>
        <taxon>Ixodidae</taxon>
        <taxon>Ixodinae</taxon>
        <taxon>Ixodes</taxon>
    </lineage>
</organism>
<sequence>MASLMAIAPSVSTSWMILPLFAFTTQLRMLRSAQLNRTDAPVALVTWMSPRRTTLSRRRVGAPSLPTFMSMKMLTSRSLAPTWPPNGM</sequence>
<keyword evidence="1" id="KW-0472">Membrane</keyword>
<keyword evidence="1" id="KW-0812">Transmembrane</keyword>
<keyword evidence="1" id="KW-1133">Transmembrane helix</keyword>
<name>A0A6B0U0C9_IXORI</name>
<evidence type="ECO:0000256" key="1">
    <source>
        <dbReference type="SAM" id="Phobius"/>
    </source>
</evidence>
<dbReference type="AlphaFoldDB" id="A0A6B0U0C9"/>
<dbReference type="EMBL" id="GIFC01003876">
    <property type="protein sequence ID" value="MXU85959.1"/>
    <property type="molecule type" value="Transcribed_RNA"/>
</dbReference>
<accession>A0A6B0U0C9</accession>
<protein>
    <submittedName>
        <fullName evidence="2">Putative secreted protein</fullName>
    </submittedName>
</protein>
<evidence type="ECO:0000313" key="2">
    <source>
        <dbReference type="EMBL" id="MXU85959.1"/>
    </source>
</evidence>